<evidence type="ECO:0000313" key="2">
    <source>
        <dbReference type="Proteomes" id="UP001526201"/>
    </source>
</evidence>
<proteinExistence type="predicted"/>
<evidence type="ECO:0000313" key="1">
    <source>
        <dbReference type="EMBL" id="MCV7230673.1"/>
    </source>
</evidence>
<sequence length="302" mass="32695">MAYASPVTYPLGPPTVSGTTLTVDGALKQPGRITKRISDLTLQRFITTELFSQSGASTASGAIIYDAVTANELYLKNDVEERGPTDEYPLVSSERLAPKVARSEDWGGKFPVSDEAVTRNDIVHLNNQTTQLANTIVRKVNQRAVAVLEDVIANAGGAATIPGHDWSDIQTGGTSPTPMQERPLADLLGAQLAADVEELGIEYNVWIMNPQEWFNLQTAYDGNAATILDKANVSTFVSNRVTAGTAYAAQRGQVGFLDYEKQLQTETWREPGKRTSWVQSFVMPIMGVTNVFAVKKITGLAG</sequence>
<name>A0ABT3CMU1_9MYCO</name>
<dbReference type="Proteomes" id="UP001526201">
    <property type="component" value="Unassembled WGS sequence"/>
</dbReference>
<gene>
    <name evidence="1" type="ORF">H7J73_32165</name>
</gene>
<dbReference type="Pfam" id="PF25209">
    <property type="entry name" value="Phage_capsid_4"/>
    <property type="match status" value="1"/>
</dbReference>
<dbReference type="RefSeq" id="WP_264071960.1">
    <property type="nucleotide sequence ID" value="NZ_JACKTY010000051.1"/>
</dbReference>
<dbReference type="NCBIfam" id="NF042926">
    <property type="entry name" value="capsid_Caudo_1"/>
    <property type="match status" value="1"/>
</dbReference>
<keyword evidence="2" id="KW-1185">Reference proteome</keyword>
<organism evidence="1 2">
    <name type="scientific">Mycolicibacterium komossense</name>
    <dbReference type="NCBI Taxonomy" id="1779"/>
    <lineage>
        <taxon>Bacteria</taxon>
        <taxon>Bacillati</taxon>
        <taxon>Actinomycetota</taxon>
        <taxon>Actinomycetes</taxon>
        <taxon>Mycobacteriales</taxon>
        <taxon>Mycobacteriaceae</taxon>
        <taxon>Mycolicibacterium</taxon>
    </lineage>
</organism>
<dbReference type="InterPro" id="IPR049995">
    <property type="entry name" value="Capsid_mycobact-type"/>
</dbReference>
<evidence type="ECO:0008006" key="3">
    <source>
        <dbReference type="Google" id="ProtNLM"/>
    </source>
</evidence>
<dbReference type="EMBL" id="JACKTY010000051">
    <property type="protein sequence ID" value="MCV7230673.1"/>
    <property type="molecule type" value="Genomic_DNA"/>
</dbReference>
<accession>A0ABT3CMU1</accession>
<reference evidence="1 2" key="1">
    <citation type="journal article" date="2022" name="BMC Genomics">
        <title>Comparative genome analysis of mycobacteria focusing on tRNA and non-coding RNA.</title>
        <authorList>
            <person name="Behra P.R.K."/>
            <person name="Pettersson B.M.F."/>
            <person name="Ramesh M."/>
            <person name="Das S."/>
            <person name="Dasgupta S."/>
            <person name="Kirsebom L.A."/>
        </authorList>
    </citation>
    <scope>NUCLEOTIDE SEQUENCE [LARGE SCALE GENOMIC DNA]</scope>
    <source>
        <strain evidence="1 2">DSM 44078</strain>
    </source>
</reference>
<protein>
    <recommendedName>
        <fullName evidence="3">Major capsid protein</fullName>
    </recommendedName>
</protein>
<comment type="caution">
    <text evidence="1">The sequence shown here is derived from an EMBL/GenBank/DDBJ whole genome shotgun (WGS) entry which is preliminary data.</text>
</comment>